<reference evidence="1" key="2">
    <citation type="journal article" date="2023" name="Int. J. Mol. Sci.">
        <title>De Novo Assembly and Annotation of 11 Diverse Shrub Willow (Salix) Genomes Reveals Novel Gene Organization in Sex-Linked Regions.</title>
        <authorList>
            <person name="Hyden B."/>
            <person name="Feng K."/>
            <person name="Yates T.B."/>
            <person name="Jawdy S."/>
            <person name="Cereghino C."/>
            <person name="Smart L.B."/>
            <person name="Muchero W."/>
        </authorList>
    </citation>
    <scope>NUCLEOTIDE SEQUENCE</scope>
    <source>
        <tissue evidence="1">Shoot tip</tissue>
    </source>
</reference>
<dbReference type="AlphaFoldDB" id="A0A9Q0ZVT1"/>
<keyword evidence="2" id="KW-1185">Reference proteome</keyword>
<gene>
    <name evidence="1" type="ORF">OIU79_029482</name>
</gene>
<accession>A0A9Q0ZVT1</accession>
<dbReference type="Proteomes" id="UP001151532">
    <property type="component" value="Chromosome 12"/>
</dbReference>
<evidence type="ECO:0000313" key="1">
    <source>
        <dbReference type="EMBL" id="KAJ6748377.1"/>
    </source>
</evidence>
<sequence length="41" mass="5127">MSLLWTIYSVSTYERSSQDYRHCDAKSFAWRNRRNMYHTHK</sequence>
<comment type="caution">
    <text evidence="1">The sequence shown here is derived from an EMBL/GenBank/DDBJ whole genome shotgun (WGS) entry which is preliminary data.</text>
</comment>
<proteinExistence type="predicted"/>
<organism evidence="1 2">
    <name type="scientific">Salix purpurea</name>
    <name type="common">Purple osier willow</name>
    <dbReference type="NCBI Taxonomy" id="77065"/>
    <lineage>
        <taxon>Eukaryota</taxon>
        <taxon>Viridiplantae</taxon>
        <taxon>Streptophyta</taxon>
        <taxon>Embryophyta</taxon>
        <taxon>Tracheophyta</taxon>
        <taxon>Spermatophyta</taxon>
        <taxon>Magnoliopsida</taxon>
        <taxon>eudicotyledons</taxon>
        <taxon>Gunneridae</taxon>
        <taxon>Pentapetalae</taxon>
        <taxon>rosids</taxon>
        <taxon>fabids</taxon>
        <taxon>Malpighiales</taxon>
        <taxon>Salicaceae</taxon>
        <taxon>Saliceae</taxon>
        <taxon>Salix</taxon>
    </lineage>
</organism>
<name>A0A9Q0ZVT1_SALPP</name>
<evidence type="ECO:0000313" key="2">
    <source>
        <dbReference type="Proteomes" id="UP001151532"/>
    </source>
</evidence>
<dbReference type="EMBL" id="JAPFFK010000008">
    <property type="protein sequence ID" value="KAJ6748377.1"/>
    <property type="molecule type" value="Genomic_DNA"/>
</dbReference>
<reference evidence="1" key="1">
    <citation type="submission" date="2022-11" db="EMBL/GenBank/DDBJ databases">
        <authorList>
            <person name="Hyden B.L."/>
            <person name="Feng K."/>
            <person name="Yates T."/>
            <person name="Jawdy S."/>
            <person name="Smart L.B."/>
            <person name="Muchero W."/>
        </authorList>
    </citation>
    <scope>NUCLEOTIDE SEQUENCE</scope>
    <source>
        <tissue evidence="1">Shoot tip</tissue>
    </source>
</reference>
<protein>
    <submittedName>
        <fullName evidence="1">Uncharacterized protein</fullName>
    </submittedName>
</protein>